<dbReference type="GO" id="GO:0032259">
    <property type="term" value="P:methylation"/>
    <property type="evidence" value="ECO:0007669"/>
    <property type="project" value="UniProtKB-KW"/>
</dbReference>
<dbReference type="InterPro" id="IPR001091">
    <property type="entry name" value="RM_Methyltransferase"/>
</dbReference>
<evidence type="ECO:0000256" key="3">
    <source>
        <dbReference type="ARBA" id="ARBA00022679"/>
    </source>
</evidence>
<dbReference type="SUPFAM" id="SSF53335">
    <property type="entry name" value="S-adenosyl-L-methionine-dependent methyltransferases"/>
    <property type="match status" value="1"/>
</dbReference>
<name>A0A8X8GN84_STAHO</name>
<evidence type="ECO:0000256" key="1">
    <source>
        <dbReference type="ARBA" id="ARBA00006594"/>
    </source>
</evidence>
<dbReference type="EMBL" id="JAGHKT020000033">
    <property type="protein sequence ID" value="MCM5673387.1"/>
    <property type="molecule type" value="Genomic_DNA"/>
</dbReference>
<proteinExistence type="inferred from homology"/>
<accession>A0A8X8GN84</accession>
<evidence type="ECO:0000313" key="8">
    <source>
        <dbReference type="Proteomes" id="UP000665944"/>
    </source>
</evidence>
<dbReference type="Pfam" id="PF01555">
    <property type="entry name" value="N6_N4_Mtase"/>
    <property type="match status" value="1"/>
</dbReference>
<dbReference type="InterPro" id="IPR002052">
    <property type="entry name" value="DNA_methylase_N6_adenine_CS"/>
</dbReference>
<keyword evidence="8" id="KW-1185">Reference proteome</keyword>
<feature type="domain" description="DNA methylase N-4/N-6" evidence="6">
    <location>
        <begin position="26"/>
        <end position="249"/>
    </location>
</feature>
<dbReference type="Proteomes" id="UP000665944">
    <property type="component" value="Unassembled WGS sequence"/>
</dbReference>
<protein>
    <recommendedName>
        <fullName evidence="5">Methyltransferase</fullName>
        <ecNumber evidence="5">2.1.1.-</ecNumber>
    </recommendedName>
</protein>
<dbReference type="PANTHER" id="PTHR13370">
    <property type="entry name" value="RNA METHYLASE-RELATED"/>
    <property type="match status" value="1"/>
</dbReference>
<dbReference type="RefSeq" id="WP_135377692.1">
    <property type="nucleotide sequence ID" value="NZ_JAGHKT020000033.1"/>
</dbReference>
<evidence type="ECO:0000256" key="4">
    <source>
        <dbReference type="ARBA" id="ARBA00022747"/>
    </source>
</evidence>
<dbReference type="Gene3D" id="3.40.50.150">
    <property type="entry name" value="Vaccinia Virus protein VP39"/>
    <property type="match status" value="1"/>
</dbReference>
<comment type="similarity">
    <text evidence="1 5">Belongs to the N(4)/N(6)-methyltransferase family.</text>
</comment>
<organism evidence="7 8">
    <name type="scientific">Staphylococcus hominis</name>
    <dbReference type="NCBI Taxonomy" id="1290"/>
    <lineage>
        <taxon>Bacteria</taxon>
        <taxon>Bacillati</taxon>
        <taxon>Bacillota</taxon>
        <taxon>Bacilli</taxon>
        <taxon>Bacillales</taxon>
        <taxon>Staphylococcaceae</taxon>
        <taxon>Staphylococcus</taxon>
    </lineage>
</organism>
<dbReference type="InterPro" id="IPR002941">
    <property type="entry name" value="DNA_methylase_N4/N6"/>
</dbReference>
<evidence type="ECO:0000256" key="5">
    <source>
        <dbReference type="RuleBase" id="RU362026"/>
    </source>
</evidence>
<dbReference type="PANTHER" id="PTHR13370:SF3">
    <property type="entry name" value="TRNA (GUANINE(10)-N2)-METHYLTRANSFERASE HOMOLOG"/>
    <property type="match status" value="1"/>
</dbReference>
<dbReference type="GO" id="GO:0003677">
    <property type="term" value="F:DNA binding"/>
    <property type="evidence" value="ECO:0007669"/>
    <property type="project" value="InterPro"/>
</dbReference>
<keyword evidence="4" id="KW-0680">Restriction system</keyword>
<dbReference type="InterPro" id="IPR029063">
    <property type="entry name" value="SAM-dependent_MTases_sf"/>
</dbReference>
<dbReference type="PRINTS" id="PR00508">
    <property type="entry name" value="S21N4MTFRASE"/>
</dbReference>
<gene>
    <name evidence="7" type="ORF">J7T32_011690</name>
</gene>
<evidence type="ECO:0000313" key="7">
    <source>
        <dbReference type="EMBL" id="MCM5673387.1"/>
    </source>
</evidence>
<dbReference type="GO" id="GO:0009007">
    <property type="term" value="F:site-specific DNA-methyltransferase (adenine-specific) activity"/>
    <property type="evidence" value="ECO:0007669"/>
    <property type="project" value="TreeGrafter"/>
</dbReference>
<dbReference type="PROSITE" id="PS00092">
    <property type="entry name" value="N6_MTASE"/>
    <property type="match status" value="1"/>
</dbReference>
<sequence>MENNYINSILQGDCIEKLKLIESNSIDLIFADPPYNMQIQGELTRVNGSSFNGVSNESWDKFDSIKAYKDFCRKWLIECQRILKSKNSSIWIIGSYQNIHIIGDLLQELGFWLINDIIWKKSNPTPNFRGTKFTNAQETLLWATPSKKTKYTFNYKTMKNINNGKQMTSIWKIPVASGSERLKDVEGNKLHQTQKPEKLLYNIIISSTKKGDTILDPFLGTGTTATISKKLGRNYIGIEQDKKYIHYAEQRIKNQVVIDDDYVNAVFDKKLIRVPFKKLVEEGFIDKNEYIYFNNTEEYAVISDVKELLYNGKHYSIHSLAGILKGLERANGWNYWYVKRNNKYISIDHYRNLYREKYSK</sequence>
<evidence type="ECO:0000256" key="2">
    <source>
        <dbReference type="ARBA" id="ARBA00022603"/>
    </source>
</evidence>
<keyword evidence="2" id="KW-0489">Methyltransferase</keyword>
<keyword evidence="3" id="KW-0808">Transferase</keyword>
<evidence type="ECO:0000259" key="6">
    <source>
        <dbReference type="Pfam" id="PF01555"/>
    </source>
</evidence>
<reference evidence="7 8" key="1">
    <citation type="submission" date="2022-06" db="EMBL/GenBank/DDBJ databases">
        <title>Staphylococcus hominis ShoR14 genome sequence.</title>
        <authorList>
            <person name="Yeo C.C."/>
            <person name="Chew C.H."/>
            <person name="Che Hamzah A.M."/>
            <person name="Al-Trad E.I."/>
        </authorList>
    </citation>
    <scope>NUCLEOTIDE SEQUENCE [LARGE SCALE GENOMIC DNA]</scope>
    <source>
        <strain evidence="7 8">ShoR14</strain>
    </source>
</reference>
<dbReference type="GO" id="GO:0005737">
    <property type="term" value="C:cytoplasm"/>
    <property type="evidence" value="ECO:0007669"/>
    <property type="project" value="TreeGrafter"/>
</dbReference>
<dbReference type="AlphaFoldDB" id="A0A8X8GN84"/>
<dbReference type="GO" id="GO:0008170">
    <property type="term" value="F:N-methyltransferase activity"/>
    <property type="evidence" value="ECO:0007669"/>
    <property type="project" value="InterPro"/>
</dbReference>
<comment type="caution">
    <text evidence="7">The sequence shown here is derived from an EMBL/GenBank/DDBJ whole genome shotgun (WGS) entry which is preliminary data.</text>
</comment>
<dbReference type="EC" id="2.1.1.-" evidence="5"/>
<dbReference type="GO" id="GO:0009307">
    <property type="term" value="P:DNA restriction-modification system"/>
    <property type="evidence" value="ECO:0007669"/>
    <property type="project" value="UniProtKB-KW"/>
</dbReference>